<dbReference type="InterPro" id="IPR027417">
    <property type="entry name" value="P-loop_NTPase"/>
</dbReference>
<organism evidence="11 12">
    <name type="scientific">Bacillus cereus</name>
    <dbReference type="NCBI Taxonomy" id="1396"/>
    <lineage>
        <taxon>Bacteria</taxon>
        <taxon>Bacillati</taxon>
        <taxon>Bacillota</taxon>
        <taxon>Bacilli</taxon>
        <taxon>Bacillales</taxon>
        <taxon>Bacillaceae</taxon>
        <taxon>Bacillus</taxon>
        <taxon>Bacillus cereus group</taxon>
    </lineage>
</organism>
<reference evidence="11 12" key="1">
    <citation type="submission" date="2015-12" db="EMBL/GenBank/DDBJ databases">
        <title>Bacillus cereus Group isolate.</title>
        <authorList>
            <person name="Kovac J."/>
        </authorList>
    </citation>
    <scope>NUCLEOTIDE SEQUENCE [LARGE SCALE GENOMIC DNA]</scope>
    <source>
        <strain evidence="11 12">FSL W8-0275</strain>
    </source>
</reference>
<dbReference type="EC" id="5.6.2.4" evidence="9"/>
<name>A0A150B2D6_BACCE</name>
<dbReference type="Gene3D" id="1.10.486.10">
    <property type="entry name" value="PCRA, domain 4"/>
    <property type="match status" value="1"/>
</dbReference>
<evidence type="ECO:0000313" key="12">
    <source>
        <dbReference type="Proteomes" id="UP000075591"/>
    </source>
</evidence>
<keyword evidence="6" id="KW-0238">DNA-binding</keyword>
<evidence type="ECO:0000256" key="3">
    <source>
        <dbReference type="ARBA" id="ARBA00022801"/>
    </source>
</evidence>
<dbReference type="GO" id="GO:0033202">
    <property type="term" value="C:DNA helicase complex"/>
    <property type="evidence" value="ECO:0007669"/>
    <property type="project" value="TreeGrafter"/>
</dbReference>
<sequence>MQFFSGGLFLFVQKYEREGKVLKMSEKQSVFLPEGYFEMKTIPQAEIADIYTSKELITDNGFDSFYFRALEENGIYLNEKQIEAVRTIDRPVLAIAAAGSGKTRVLASRVGYLMCVAHVDASRILVLTFTRKAANEMKERIAGLPGISKSVLNTIVAGTFHSVFLRILRSRGYDQRILSNEKFKHIIIKNILKKYKYQEAYDPETILSLISYYKNTFVTPKNLPAKTPIEKEIKTIYQSYEEWKADNNQMDFDDILLYTYELLLDDYHLLELLQNKFLHILVDEYQDISLLQQMIVKMLAYPQKLIFGVGDDGQTVYSFRGSNPKLILDFPNEFPGTKVIKLEVNYRSNPYIVGLGNEVIKNNKIQFKKELRAYKVDGPKPIYSSPEDSDEEAINIVQSIKSVVKGEKRQFKDIAVLYRTHAVSRAIVEQLVLNDIPYVQYSNKDTFYENMYVRPIIGFLRLALNPNDEEAINEICNVLYISKDKTMSHINRASTLDYIEGKVKPLLYYLTSIPELKKYQLQFIIGVIKNLKGLGRLNPALAIEEIRNGYIGYEKYLQNNKRGSLTIHQELVKEVLDELTASSKKFKDIDSFLKFIDKVILRNKQMEELQKQQNPDAVALHTIHSSKGLEFPTVFFIGVSEGILPHKSALEVMEDRITNKKEIIMKLQESLEEERRLAYVGITRAESELYISSPKVVRNQPCEISRFITEVYKR</sequence>
<evidence type="ECO:0000256" key="9">
    <source>
        <dbReference type="ARBA" id="ARBA00034808"/>
    </source>
</evidence>
<accession>A0A150B2D6</accession>
<comment type="catalytic activity">
    <reaction evidence="10">
        <text>ATP + H2O = ADP + phosphate + H(+)</text>
        <dbReference type="Rhea" id="RHEA:13065"/>
        <dbReference type="ChEBI" id="CHEBI:15377"/>
        <dbReference type="ChEBI" id="CHEBI:15378"/>
        <dbReference type="ChEBI" id="CHEBI:30616"/>
        <dbReference type="ChEBI" id="CHEBI:43474"/>
        <dbReference type="ChEBI" id="CHEBI:456216"/>
        <dbReference type="EC" id="5.6.2.4"/>
    </reaction>
</comment>
<dbReference type="InterPro" id="IPR014016">
    <property type="entry name" value="UvrD-like_ATP-bd"/>
</dbReference>
<protein>
    <recommendedName>
        <fullName evidence="9">DNA 3'-5' helicase</fullName>
        <ecNumber evidence="9">5.6.2.4</ecNumber>
    </recommendedName>
</protein>
<proteinExistence type="inferred from homology"/>
<dbReference type="InterPro" id="IPR014017">
    <property type="entry name" value="DNA_helicase_UvrD-like_C"/>
</dbReference>
<dbReference type="CDD" id="cd18807">
    <property type="entry name" value="SF1_C_UvrD"/>
    <property type="match status" value="1"/>
</dbReference>
<dbReference type="GO" id="GO:0005829">
    <property type="term" value="C:cytosol"/>
    <property type="evidence" value="ECO:0007669"/>
    <property type="project" value="TreeGrafter"/>
</dbReference>
<keyword evidence="4 11" id="KW-0347">Helicase</keyword>
<dbReference type="InterPro" id="IPR013986">
    <property type="entry name" value="DExx_box_DNA_helicase_dom_sf"/>
</dbReference>
<dbReference type="Pfam" id="PF00580">
    <property type="entry name" value="UvrD-helicase"/>
    <property type="match status" value="1"/>
</dbReference>
<dbReference type="CDD" id="cd17932">
    <property type="entry name" value="DEXQc_UvrD"/>
    <property type="match status" value="1"/>
</dbReference>
<dbReference type="PANTHER" id="PTHR11070:SF2">
    <property type="entry name" value="ATP-DEPENDENT DNA HELICASE SRS2"/>
    <property type="match status" value="1"/>
</dbReference>
<dbReference type="GO" id="GO:0016787">
    <property type="term" value="F:hydrolase activity"/>
    <property type="evidence" value="ECO:0007669"/>
    <property type="project" value="UniProtKB-UniRule"/>
</dbReference>
<evidence type="ECO:0000256" key="6">
    <source>
        <dbReference type="ARBA" id="ARBA00023125"/>
    </source>
</evidence>
<dbReference type="GO" id="GO:0003677">
    <property type="term" value="F:DNA binding"/>
    <property type="evidence" value="ECO:0007669"/>
    <property type="project" value="UniProtKB-KW"/>
</dbReference>
<dbReference type="Pfam" id="PF13361">
    <property type="entry name" value="UvrD_C"/>
    <property type="match status" value="1"/>
</dbReference>
<keyword evidence="3" id="KW-0378">Hydrolase</keyword>
<comment type="caution">
    <text evidence="11">The sequence shown here is derived from an EMBL/GenBank/DDBJ whole genome shotgun (WGS) entry which is preliminary data.</text>
</comment>
<dbReference type="GO" id="GO:0043138">
    <property type="term" value="F:3'-5' DNA helicase activity"/>
    <property type="evidence" value="ECO:0007669"/>
    <property type="project" value="UniProtKB-EC"/>
</dbReference>
<dbReference type="Gene3D" id="1.10.10.160">
    <property type="match status" value="1"/>
</dbReference>
<dbReference type="GO" id="GO:0000725">
    <property type="term" value="P:recombinational repair"/>
    <property type="evidence" value="ECO:0007669"/>
    <property type="project" value="TreeGrafter"/>
</dbReference>
<dbReference type="Proteomes" id="UP000075591">
    <property type="component" value="Unassembled WGS sequence"/>
</dbReference>
<comment type="catalytic activity">
    <reaction evidence="8">
        <text>Couples ATP hydrolysis with the unwinding of duplex DNA by translocating in the 3'-5' direction.</text>
        <dbReference type="EC" id="5.6.2.4"/>
    </reaction>
</comment>
<keyword evidence="2" id="KW-0547">Nucleotide-binding</keyword>
<dbReference type="InterPro" id="IPR000212">
    <property type="entry name" value="DNA_helicase_UvrD/REP"/>
</dbReference>
<dbReference type="PATRIC" id="fig|1396.432.peg.5523"/>
<evidence type="ECO:0000256" key="5">
    <source>
        <dbReference type="ARBA" id="ARBA00022840"/>
    </source>
</evidence>
<dbReference type="PROSITE" id="PS51198">
    <property type="entry name" value="UVRD_HELICASE_ATP_BIND"/>
    <property type="match status" value="1"/>
</dbReference>
<keyword evidence="7" id="KW-0413">Isomerase</keyword>
<evidence type="ECO:0000256" key="1">
    <source>
        <dbReference type="ARBA" id="ARBA00009922"/>
    </source>
</evidence>
<dbReference type="AlphaFoldDB" id="A0A150B2D6"/>
<evidence type="ECO:0000256" key="10">
    <source>
        <dbReference type="ARBA" id="ARBA00048988"/>
    </source>
</evidence>
<evidence type="ECO:0000256" key="4">
    <source>
        <dbReference type="ARBA" id="ARBA00022806"/>
    </source>
</evidence>
<keyword evidence="5" id="KW-0067">ATP-binding</keyword>
<evidence type="ECO:0000256" key="7">
    <source>
        <dbReference type="ARBA" id="ARBA00023235"/>
    </source>
</evidence>
<dbReference type="SUPFAM" id="SSF52540">
    <property type="entry name" value="P-loop containing nucleoside triphosphate hydrolases"/>
    <property type="match status" value="1"/>
</dbReference>
<dbReference type="Gene3D" id="3.40.50.300">
    <property type="entry name" value="P-loop containing nucleotide triphosphate hydrolases"/>
    <property type="match status" value="2"/>
</dbReference>
<dbReference type="EMBL" id="LOMT01000101">
    <property type="protein sequence ID" value="KXX95468.1"/>
    <property type="molecule type" value="Genomic_DNA"/>
</dbReference>
<evidence type="ECO:0000256" key="8">
    <source>
        <dbReference type="ARBA" id="ARBA00034617"/>
    </source>
</evidence>
<dbReference type="PANTHER" id="PTHR11070">
    <property type="entry name" value="UVRD / RECB / PCRA DNA HELICASE FAMILY MEMBER"/>
    <property type="match status" value="1"/>
</dbReference>
<evidence type="ECO:0000256" key="2">
    <source>
        <dbReference type="ARBA" id="ARBA00022741"/>
    </source>
</evidence>
<gene>
    <name evidence="11" type="ORF">AT274_04025</name>
</gene>
<comment type="similarity">
    <text evidence="1">Belongs to the helicase family. UvrD subfamily.</text>
</comment>
<dbReference type="GO" id="GO:0005524">
    <property type="term" value="F:ATP binding"/>
    <property type="evidence" value="ECO:0007669"/>
    <property type="project" value="UniProtKB-UniRule"/>
</dbReference>
<dbReference type="PROSITE" id="PS51217">
    <property type="entry name" value="UVRD_HELICASE_CTER"/>
    <property type="match status" value="1"/>
</dbReference>
<evidence type="ECO:0000313" key="11">
    <source>
        <dbReference type="EMBL" id="KXX95468.1"/>
    </source>
</evidence>